<dbReference type="Proteomes" id="UP000654108">
    <property type="component" value="Unassembled WGS sequence"/>
</dbReference>
<proteinExistence type="predicted"/>
<comment type="caution">
    <text evidence="2">The sequence shown here is derived from an EMBL/GenBank/DDBJ whole genome shotgun (WGS) entry which is preliminary data.</text>
</comment>
<dbReference type="RefSeq" id="WP_191778084.1">
    <property type="nucleotide sequence ID" value="NZ_JACYFU010000006.1"/>
</dbReference>
<feature type="domain" description="TfoX N-terminal" evidence="1">
    <location>
        <begin position="14"/>
        <end position="95"/>
    </location>
</feature>
<dbReference type="SUPFAM" id="SSF159894">
    <property type="entry name" value="YgaC/TfoX-N like"/>
    <property type="match status" value="1"/>
</dbReference>
<reference evidence="2" key="1">
    <citation type="submission" date="2020-09" db="EMBL/GenBank/DDBJ databases">
        <title>Genome seq and assembly of Devosia sp.</title>
        <authorList>
            <person name="Chhetri G."/>
        </authorList>
    </citation>
    <scope>NUCLEOTIDE SEQUENCE</scope>
    <source>
        <strain evidence="2">PTR5</strain>
    </source>
</reference>
<evidence type="ECO:0000313" key="3">
    <source>
        <dbReference type="Proteomes" id="UP000654108"/>
    </source>
</evidence>
<dbReference type="InterPro" id="IPR007076">
    <property type="entry name" value="TfoX_N"/>
</dbReference>
<evidence type="ECO:0000259" key="1">
    <source>
        <dbReference type="Pfam" id="PF04993"/>
    </source>
</evidence>
<organism evidence="2 3">
    <name type="scientific">Devosia oryzisoli</name>
    <dbReference type="NCBI Taxonomy" id="2774138"/>
    <lineage>
        <taxon>Bacteria</taxon>
        <taxon>Pseudomonadati</taxon>
        <taxon>Pseudomonadota</taxon>
        <taxon>Alphaproteobacteria</taxon>
        <taxon>Hyphomicrobiales</taxon>
        <taxon>Devosiaceae</taxon>
        <taxon>Devosia</taxon>
    </lineage>
</organism>
<gene>
    <name evidence="2" type="ORF">IC608_17205</name>
</gene>
<dbReference type="EMBL" id="JACYFU010000006">
    <property type="protein sequence ID" value="MBD8067211.1"/>
    <property type="molecule type" value="Genomic_DNA"/>
</dbReference>
<dbReference type="Gene3D" id="3.30.1460.30">
    <property type="entry name" value="YgaC/TfoX-N like chaperone"/>
    <property type="match status" value="1"/>
</dbReference>
<accession>A0A927FWF5</accession>
<dbReference type="AlphaFoldDB" id="A0A927FWF5"/>
<evidence type="ECO:0000313" key="2">
    <source>
        <dbReference type="EMBL" id="MBD8067211.1"/>
    </source>
</evidence>
<dbReference type="Pfam" id="PF04993">
    <property type="entry name" value="TfoX_N"/>
    <property type="match status" value="1"/>
</dbReference>
<name>A0A927FWF5_9HYPH</name>
<protein>
    <submittedName>
        <fullName evidence="2">TfoX/Sxy family protein</fullName>
    </submittedName>
</protein>
<sequence>MSTQQKTVDFLLEQASAAGTMSARKMFGEYGLYCDGKVIAFVCDDQLFIKPTAAGRAYLGTVTEAEAYPGSKMYFLIEGDCWDDADWLAGLVKTTAGNLPTPKPKKHKQT</sequence>
<keyword evidence="3" id="KW-1185">Reference proteome</keyword>